<dbReference type="AlphaFoldDB" id="A0A194PUQ0"/>
<evidence type="ECO:0000313" key="1">
    <source>
        <dbReference type="EMBL" id="KPI97052.1"/>
    </source>
</evidence>
<proteinExistence type="predicted"/>
<dbReference type="Proteomes" id="UP000053268">
    <property type="component" value="Unassembled WGS sequence"/>
</dbReference>
<gene>
    <name evidence="1" type="ORF">RR46_05669</name>
</gene>
<reference evidence="1 2" key="1">
    <citation type="journal article" date="2015" name="Nat. Commun.">
        <title>Outbred genome sequencing and CRISPR/Cas9 gene editing in butterflies.</title>
        <authorList>
            <person name="Li X."/>
            <person name="Fan D."/>
            <person name="Zhang W."/>
            <person name="Liu G."/>
            <person name="Zhang L."/>
            <person name="Zhao L."/>
            <person name="Fang X."/>
            <person name="Chen L."/>
            <person name="Dong Y."/>
            <person name="Chen Y."/>
            <person name="Ding Y."/>
            <person name="Zhao R."/>
            <person name="Feng M."/>
            <person name="Zhu Y."/>
            <person name="Feng Y."/>
            <person name="Jiang X."/>
            <person name="Zhu D."/>
            <person name="Xiang H."/>
            <person name="Feng X."/>
            <person name="Li S."/>
            <person name="Wang J."/>
            <person name="Zhang G."/>
            <person name="Kronforst M.R."/>
            <person name="Wang W."/>
        </authorList>
    </citation>
    <scope>NUCLEOTIDE SEQUENCE [LARGE SCALE GENOMIC DNA]</scope>
    <source>
        <strain evidence="1">Ya'a_city_454_Px</strain>
        <tissue evidence="1">Whole body</tissue>
    </source>
</reference>
<evidence type="ECO:0000313" key="2">
    <source>
        <dbReference type="Proteomes" id="UP000053268"/>
    </source>
</evidence>
<accession>A0A194PUQ0</accession>
<protein>
    <submittedName>
        <fullName evidence="1">Uncharacterized protein</fullName>
    </submittedName>
</protein>
<keyword evidence="2" id="KW-1185">Reference proteome</keyword>
<sequence length="85" mass="9842">MVWQRTALKIVAEAAGSTIARRGRVRCARAPLLRHSIDKARNFSAPNRQSVVCRRPEHTFSAYTATQRIDYRDDKFRKGLPRYPQ</sequence>
<name>A0A194PUQ0_PAPXU</name>
<organism evidence="1 2">
    <name type="scientific">Papilio xuthus</name>
    <name type="common">Asian swallowtail butterfly</name>
    <dbReference type="NCBI Taxonomy" id="66420"/>
    <lineage>
        <taxon>Eukaryota</taxon>
        <taxon>Metazoa</taxon>
        <taxon>Ecdysozoa</taxon>
        <taxon>Arthropoda</taxon>
        <taxon>Hexapoda</taxon>
        <taxon>Insecta</taxon>
        <taxon>Pterygota</taxon>
        <taxon>Neoptera</taxon>
        <taxon>Endopterygota</taxon>
        <taxon>Lepidoptera</taxon>
        <taxon>Glossata</taxon>
        <taxon>Ditrysia</taxon>
        <taxon>Papilionoidea</taxon>
        <taxon>Papilionidae</taxon>
        <taxon>Papilioninae</taxon>
        <taxon>Papilio</taxon>
    </lineage>
</organism>
<dbReference type="EMBL" id="KQ459591">
    <property type="protein sequence ID" value="KPI97052.1"/>
    <property type="molecule type" value="Genomic_DNA"/>
</dbReference>